<dbReference type="Proteomes" id="UP000237647">
    <property type="component" value="Unassembled WGS sequence"/>
</dbReference>
<organism evidence="1 2">
    <name type="scientific">Vreelandella songnenensis</name>
    <dbReference type="NCBI Taxonomy" id="1176243"/>
    <lineage>
        <taxon>Bacteria</taxon>
        <taxon>Pseudomonadati</taxon>
        <taxon>Pseudomonadota</taxon>
        <taxon>Gammaproteobacteria</taxon>
        <taxon>Oceanospirillales</taxon>
        <taxon>Halomonadaceae</taxon>
        <taxon>Vreelandella</taxon>
    </lineage>
</organism>
<dbReference type="SUPFAM" id="SSF57783">
    <property type="entry name" value="Zinc beta-ribbon"/>
    <property type="match status" value="1"/>
</dbReference>
<name>A0A2T0V5X4_9GAMM</name>
<dbReference type="OrthoDB" id="6183652at2"/>
<proteinExistence type="predicted"/>
<gene>
    <name evidence="1" type="ORF">B0H98_102103</name>
</gene>
<accession>A0A2T0V5X4</accession>
<comment type="caution">
    <text evidence="1">The sequence shown here is derived from an EMBL/GenBank/DDBJ whole genome shotgun (WGS) entry which is preliminary data.</text>
</comment>
<evidence type="ECO:0000313" key="2">
    <source>
        <dbReference type="Proteomes" id="UP000237647"/>
    </source>
</evidence>
<reference evidence="1 2" key="1">
    <citation type="submission" date="2018-03" db="EMBL/GenBank/DDBJ databases">
        <title>Genomic Encyclopedia of Type Strains, Phase III (KMG-III): the genomes of soil and plant-associated and newly described type strains.</title>
        <authorList>
            <person name="Whitman W."/>
        </authorList>
    </citation>
    <scope>NUCLEOTIDE SEQUENCE [LARGE SCALE GENOMIC DNA]</scope>
    <source>
        <strain evidence="1 2">CGMCC 1.12152</strain>
    </source>
</reference>
<dbReference type="AlphaFoldDB" id="A0A2T0V5X4"/>
<evidence type="ECO:0000313" key="1">
    <source>
        <dbReference type="EMBL" id="PRY65579.1"/>
    </source>
</evidence>
<dbReference type="EMBL" id="PVTK01000002">
    <property type="protein sequence ID" value="PRY65579.1"/>
    <property type="molecule type" value="Genomic_DNA"/>
</dbReference>
<dbReference type="RefSeq" id="WP_106373986.1">
    <property type="nucleotide sequence ID" value="NZ_PVTK01000002.1"/>
</dbReference>
<keyword evidence="2" id="KW-1185">Reference proteome</keyword>
<sequence length="67" mass="7360">MAFPKTCTQCGSEDLRIPGDSEEDQNIYCNSCNAVVGDKKKLAKEIEDEGEGDHQVEKLLKSLSGKE</sequence>
<protein>
    <submittedName>
        <fullName evidence="1">Uncharacterized protein</fullName>
    </submittedName>
</protein>